<keyword evidence="2" id="KW-0472">Membrane</keyword>
<proteinExistence type="predicted"/>
<dbReference type="AlphaFoldDB" id="A0A1X0NIC6"/>
<organism evidence="4 5">
    <name type="scientific">Trypanosoma theileri</name>
    <dbReference type="NCBI Taxonomy" id="67003"/>
    <lineage>
        <taxon>Eukaryota</taxon>
        <taxon>Discoba</taxon>
        <taxon>Euglenozoa</taxon>
        <taxon>Kinetoplastea</taxon>
        <taxon>Metakinetoplastina</taxon>
        <taxon>Trypanosomatida</taxon>
        <taxon>Trypanosomatidae</taxon>
        <taxon>Trypanosoma</taxon>
    </lineage>
</organism>
<feature type="region of interest" description="Disordered" evidence="1">
    <location>
        <begin position="36"/>
        <end position="77"/>
    </location>
</feature>
<keyword evidence="2" id="KW-1133">Transmembrane helix</keyword>
<evidence type="ECO:0000256" key="1">
    <source>
        <dbReference type="SAM" id="MobiDB-lite"/>
    </source>
</evidence>
<evidence type="ECO:0000256" key="2">
    <source>
        <dbReference type="SAM" id="Phobius"/>
    </source>
</evidence>
<dbReference type="VEuPathDB" id="TriTrypDB:TM35_000441700"/>
<evidence type="ECO:0000256" key="3">
    <source>
        <dbReference type="SAM" id="SignalP"/>
    </source>
</evidence>
<dbReference type="EMBL" id="NBCO01000044">
    <property type="protein sequence ID" value="ORC84514.1"/>
    <property type="molecule type" value="Genomic_DNA"/>
</dbReference>
<evidence type="ECO:0000313" key="4">
    <source>
        <dbReference type="EMBL" id="ORC84514.1"/>
    </source>
</evidence>
<keyword evidence="3" id="KW-0732">Signal</keyword>
<feature type="chain" id="PRO_5012800766" description="Mucin-associated surface protein (MASP)" evidence="3">
    <location>
        <begin position="30"/>
        <end position="311"/>
    </location>
</feature>
<protein>
    <recommendedName>
        <fullName evidence="6">Mucin-associated surface protein (MASP)</fullName>
    </recommendedName>
</protein>
<dbReference type="GeneID" id="39989959"/>
<name>A0A1X0NIC6_9TRYP</name>
<evidence type="ECO:0008006" key="6">
    <source>
        <dbReference type="Google" id="ProtNLM"/>
    </source>
</evidence>
<dbReference type="Proteomes" id="UP000192257">
    <property type="component" value="Unassembled WGS sequence"/>
</dbReference>
<comment type="caution">
    <text evidence="4">The sequence shown here is derived from an EMBL/GenBank/DDBJ whole genome shotgun (WGS) entry which is preliminary data.</text>
</comment>
<gene>
    <name evidence="4" type="ORF">TM35_000441700</name>
</gene>
<dbReference type="RefSeq" id="XP_028878580.1">
    <property type="nucleotide sequence ID" value="XM_029030179.1"/>
</dbReference>
<dbReference type="OrthoDB" id="10572853at2759"/>
<feature type="transmembrane region" description="Helical" evidence="2">
    <location>
        <begin position="134"/>
        <end position="159"/>
    </location>
</feature>
<evidence type="ECO:0000313" key="5">
    <source>
        <dbReference type="Proteomes" id="UP000192257"/>
    </source>
</evidence>
<sequence length="311" mass="35833">MFPHHSCMKCSKITPLLLLILSLFIAALAKPGGANRTPTLTESLEYKEEEDTPTLTESLEYKEEEDTPTLTESLEYNNNGSTQTLTESLEYNNNGSTQTLTQTVELNDDIPTMSTSISLSFNSSDFEEIEESNMWIIIAACVAVALVLIFIIFSVFICCRCKKRQIPTEVETNDSFNLYESEMWRSYSDPSIMREMGRGEERNILRGSIRLAEESDISDIYSDREKRLKALDSIRKHQMKDFDLAQAISLHLLHHKETADKEFGPFYEDSFSDLPEVYSYEERKKEKEEEGEKEKEKELQSPQWGYNSWAE</sequence>
<feature type="signal peptide" evidence="3">
    <location>
        <begin position="1"/>
        <end position="29"/>
    </location>
</feature>
<feature type="compositionally biased region" description="Polar residues" evidence="1">
    <location>
        <begin position="68"/>
        <end position="77"/>
    </location>
</feature>
<reference evidence="4 5" key="1">
    <citation type="submission" date="2017-03" db="EMBL/GenBank/DDBJ databases">
        <title>An alternative strategy for trypanosome survival in the mammalian bloodstream revealed through genome and transcriptome analysis of the ubiquitous bovine parasite Trypanosoma (Megatrypanum) theileri.</title>
        <authorList>
            <person name="Kelly S."/>
            <person name="Ivens A."/>
            <person name="Mott A."/>
            <person name="O'Neill E."/>
            <person name="Emms D."/>
            <person name="Macleod O."/>
            <person name="Voorheis P."/>
            <person name="Matthews J."/>
            <person name="Matthews K."/>
            <person name="Carrington M."/>
        </authorList>
    </citation>
    <scope>NUCLEOTIDE SEQUENCE [LARGE SCALE GENOMIC DNA]</scope>
    <source>
        <strain evidence="4">Edinburgh</strain>
    </source>
</reference>
<keyword evidence="2" id="KW-0812">Transmembrane</keyword>
<feature type="compositionally biased region" description="Basic and acidic residues" evidence="1">
    <location>
        <begin position="281"/>
        <end position="299"/>
    </location>
</feature>
<accession>A0A1X0NIC6</accession>
<feature type="region of interest" description="Disordered" evidence="1">
    <location>
        <begin position="281"/>
        <end position="311"/>
    </location>
</feature>
<keyword evidence="5" id="KW-1185">Reference proteome</keyword>
<feature type="compositionally biased region" description="Polar residues" evidence="1">
    <location>
        <begin position="300"/>
        <end position="311"/>
    </location>
</feature>